<accession>A0A4C1W0U9</accession>
<evidence type="ECO:0000256" key="1">
    <source>
        <dbReference type="SAM" id="MobiDB-lite"/>
    </source>
</evidence>
<evidence type="ECO:0000313" key="2">
    <source>
        <dbReference type="EMBL" id="GBP44480.1"/>
    </source>
</evidence>
<reference evidence="2 3" key="1">
    <citation type="journal article" date="2019" name="Commun. Biol.">
        <title>The bagworm genome reveals a unique fibroin gene that provides high tensile strength.</title>
        <authorList>
            <person name="Kono N."/>
            <person name="Nakamura H."/>
            <person name="Ohtoshi R."/>
            <person name="Tomita M."/>
            <person name="Numata K."/>
            <person name="Arakawa K."/>
        </authorList>
    </citation>
    <scope>NUCLEOTIDE SEQUENCE [LARGE SCALE GENOMIC DNA]</scope>
</reference>
<keyword evidence="3" id="KW-1185">Reference proteome</keyword>
<gene>
    <name evidence="2" type="ORF">EVAR_39489_1</name>
</gene>
<protein>
    <submittedName>
        <fullName evidence="2">Uncharacterized protein</fullName>
    </submittedName>
</protein>
<feature type="region of interest" description="Disordered" evidence="1">
    <location>
        <begin position="1"/>
        <end position="39"/>
    </location>
</feature>
<dbReference type="Proteomes" id="UP000299102">
    <property type="component" value="Unassembled WGS sequence"/>
</dbReference>
<dbReference type="AlphaFoldDB" id="A0A4C1W0U9"/>
<evidence type="ECO:0000313" key="3">
    <source>
        <dbReference type="Proteomes" id="UP000299102"/>
    </source>
</evidence>
<feature type="region of interest" description="Disordered" evidence="1">
    <location>
        <begin position="71"/>
        <end position="103"/>
    </location>
</feature>
<name>A0A4C1W0U9_EUMVA</name>
<comment type="caution">
    <text evidence="2">The sequence shown here is derived from an EMBL/GenBank/DDBJ whole genome shotgun (WGS) entry which is preliminary data.</text>
</comment>
<dbReference type="EMBL" id="BGZK01000453">
    <property type="protein sequence ID" value="GBP44480.1"/>
    <property type="molecule type" value="Genomic_DNA"/>
</dbReference>
<sequence>MRSRSPVAGGGTRGALTARHLARESTATPAGAGAREARRRRARRYTLVRFPLSKFDSTRLRVLRRPRSCVGARAPRERDGAVRASPTSPPVFASPLNTSRDID</sequence>
<organism evidence="2 3">
    <name type="scientific">Eumeta variegata</name>
    <name type="common">Bagworm moth</name>
    <name type="synonym">Eumeta japonica</name>
    <dbReference type="NCBI Taxonomy" id="151549"/>
    <lineage>
        <taxon>Eukaryota</taxon>
        <taxon>Metazoa</taxon>
        <taxon>Ecdysozoa</taxon>
        <taxon>Arthropoda</taxon>
        <taxon>Hexapoda</taxon>
        <taxon>Insecta</taxon>
        <taxon>Pterygota</taxon>
        <taxon>Neoptera</taxon>
        <taxon>Endopterygota</taxon>
        <taxon>Lepidoptera</taxon>
        <taxon>Glossata</taxon>
        <taxon>Ditrysia</taxon>
        <taxon>Tineoidea</taxon>
        <taxon>Psychidae</taxon>
        <taxon>Oiketicinae</taxon>
        <taxon>Eumeta</taxon>
    </lineage>
</organism>
<proteinExistence type="predicted"/>